<sequence>MVKRTDGTESPIITESDADTDKPRMRYGELVILGYNGFLPQGDRGRRRSKFVLYKRTESNGVKRSKHYIVQSPQSSQAILDAKQHSISYTLSRNQAVIVEYKEDPDTDMFQVGRSSESPIDFVVMDTLPGDKKDAKIVQSTISRFACRILVDRADGNKARIYAAGFDSSRNIFLGTKKDLEKLVDEINAGRPQCPVGLNTLVIPRKVSLGDHVNQPYVYLNCGHVQGQHGWGQDKNTNARRCPMCLEVGPVVTLCMGVEPAFYVDSGPPTYAFNPCGHMATEKTVKYWANVDIPHGTNGFQSVCPFCATPLVGSPGYIKLIFQDNLD</sequence>
<reference evidence="6" key="2">
    <citation type="submission" date="2020-05" db="UniProtKB">
        <authorList>
            <consortium name="EnsemblMetazoa"/>
        </authorList>
    </citation>
    <scope>IDENTIFICATION</scope>
    <source>
        <strain evidence="6">Ngousso</strain>
    </source>
</reference>
<comment type="similarity">
    <text evidence="1">Belongs to the pellino family.</text>
</comment>
<dbReference type="Proteomes" id="UP001105220">
    <property type="component" value="Unplaced"/>
</dbReference>
<evidence type="ECO:0008006" key="8">
    <source>
        <dbReference type="Google" id="ProtNLM"/>
    </source>
</evidence>
<dbReference type="Pfam" id="PF04710">
    <property type="entry name" value="Pellino_FHA"/>
    <property type="match status" value="1"/>
</dbReference>
<evidence type="ECO:0000313" key="6">
    <source>
        <dbReference type="EnsemblMetazoa" id="ACON004232-PA"/>
    </source>
</evidence>
<dbReference type="InterPro" id="IPR006800">
    <property type="entry name" value="Pellino_fam"/>
</dbReference>
<evidence type="ECO:0000256" key="3">
    <source>
        <dbReference type="SAM" id="MobiDB-lite"/>
    </source>
</evidence>
<keyword evidence="7" id="KW-1185">Reference proteome</keyword>
<dbReference type="AlphaFoldDB" id="A0A6E8VJ44"/>
<name>A0A6E8VJ44_ANOCL</name>
<protein>
    <recommendedName>
        <fullName evidence="8">Pellino</fullName>
    </recommendedName>
</protein>
<organism evidence="6 7">
    <name type="scientific">Anopheles coluzzii</name>
    <name type="common">African malaria mosquito</name>
    <dbReference type="NCBI Taxonomy" id="1518534"/>
    <lineage>
        <taxon>Eukaryota</taxon>
        <taxon>Metazoa</taxon>
        <taxon>Ecdysozoa</taxon>
        <taxon>Arthropoda</taxon>
        <taxon>Hexapoda</taxon>
        <taxon>Insecta</taxon>
        <taxon>Pterygota</taxon>
        <taxon>Neoptera</taxon>
        <taxon>Endopterygota</taxon>
        <taxon>Diptera</taxon>
        <taxon>Nematocera</taxon>
        <taxon>Culicoidea</taxon>
        <taxon>Culicidae</taxon>
        <taxon>Anophelinae</taxon>
        <taxon>Anopheles</taxon>
    </lineage>
</organism>
<dbReference type="Pfam" id="PF20723">
    <property type="entry name" value="Pellino_RING"/>
    <property type="match status" value="1"/>
</dbReference>
<dbReference type="PANTHER" id="PTHR12098">
    <property type="entry name" value="E3 UBIQUITIN-PROTEIN LIGASE PELLINO-RELATED"/>
    <property type="match status" value="1"/>
</dbReference>
<dbReference type="GO" id="GO:0061630">
    <property type="term" value="F:ubiquitin protein ligase activity"/>
    <property type="evidence" value="ECO:0007669"/>
    <property type="project" value="InterPro"/>
</dbReference>
<evidence type="ECO:0000259" key="4">
    <source>
        <dbReference type="Pfam" id="PF04710"/>
    </source>
</evidence>
<feature type="domain" description="Pellino FHA" evidence="4">
    <location>
        <begin position="21"/>
        <end position="178"/>
    </location>
</feature>
<evidence type="ECO:0000259" key="5">
    <source>
        <dbReference type="Pfam" id="PF20723"/>
    </source>
</evidence>
<dbReference type="VEuPathDB" id="VectorBase:ACMO_006647"/>
<dbReference type="GO" id="GO:0008592">
    <property type="term" value="P:regulation of Toll signaling pathway"/>
    <property type="evidence" value="ECO:0007669"/>
    <property type="project" value="InterPro"/>
</dbReference>
<dbReference type="GO" id="GO:0000209">
    <property type="term" value="P:protein polyubiquitination"/>
    <property type="evidence" value="ECO:0007669"/>
    <property type="project" value="InterPro"/>
</dbReference>
<dbReference type="PANTHER" id="PTHR12098:SF2">
    <property type="entry name" value="PROTEIN PELLINO"/>
    <property type="match status" value="1"/>
</dbReference>
<evidence type="ECO:0000256" key="2">
    <source>
        <dbReference type="ARBA" id="ARBA00022553"/>
    </source>
</evidence>
<evidence type="ECO:0000313" key="7">
    <source>
        <dbReference type="Proteomes" id="UP001105220"/>
    </source>
</evidence>
<feature type="domain" description="Pellino RING" evidence="5">
    <location>
        <begin position="187"/>
        <end position="327"/>
    </location>
</feature>
<dbReference type="VEuPathDB" id="VectorBase:ACON2_030483"/>
<dbReference type="InterPro" id="IPR048335">
    <property type="entry name" value="Pellino_RING"/>
</dbReference>
<dbReference type="InterPro" id="IPR048334">
    <property type="entry name" value="Pellino_FHA"/>
</dbReference>
<keyword evidence="2" id="KW-0597">Phosphoprotein</keyword>
<dbReference type="EnsemblMetazoa" id="ACON004232-RA">
    <property type="protein sequence ID" value="ACON004232-PA"/>
    <property type="gene ID" value="ACON004232"/>
</dbReference>
<dbReference type="VEuPathDB" id="VectorBase:ACON004232"/>
<feature type="region of interest" description="Disordered" evidence="3">
    <location>
        <begin position="1"/>
        <end position="20"/>
    </location>
</feature>
<evidence type="ECO:0000256" key="1">
    <source>
        <dbReference type="ARBA" id="ARBA00005639"/>
    </source>
</evidence>
<accession>A0A6E8VJ44</accession>
<reference key="1">
    <citation type="journal article" date="2019" name="Genes (Basel)">
        <title>A High-Quality De novo Genome Assembly from a Single Mosquito Using PacBio Sequencing.</title>
        <authorList>
            <person name="Kingan S.B."/>
            <person name="Heaton H."/>
            <person name="Cudini J."/>
            <person name="Lambert C.C."/>
            <person name="Baybayan P."/>
            <person name="Galvin B.D."/>
            <person name="Durbin R."/>
            <person name="Korlach J."/>
            <person name="Lawniczak M.K.N."/>
        </authorList>
    </citation>
    <scope>NUCLEOTIDE SEQUENCE [LARGE SCALE GENOMIC DNA]</scope>
    <source>
        <strain>Mali-NIH</strain>
    </source>
</reference>
<proteinExistence type="inferred from homology"/>